<dbReference type="EMBL" id="LAZR01007302">
    <property type="protein sequence ID" value="KKM86125.1"/>
    <property type="molecule type" value="Genomic_DNA"/>
</dbReference>
<name>A0A0F9NBF5_9ZZZZ</name>
<evidence type="ECO:0000256" key="1">
    <source>
        <dbReference type="SAM" id="MobiDB-lite"/>
    </source>
</evidence>
<organism evidence="2">
    <name type="scientific">marine sediment metagenome</name>
    <dbReference type="NCBI Taxonomy" id="412755"/>
    <lineage>
        <taxon>unclassified sequences</taxon>
        <taxon>metagenomes</taxon>
        <taxon>ecological metagenomes</taxon>
    </lineage>
</organism>
<feature type="region of interest" description="Disordered" evidence="1">
    <location>
        <begin position="82"/>
        <end position="102"/>
    </location>
</feature>
<feature type="compositionally biased region" description="Pro residues" evidence="1">
    <location>
        <begin position="469"/>
        <end position="479"/>
    </location>
</feature>
<accession>A0A0F9NBF5</accession>
<proteinExistence type="predicted"/>
<feature type="region of interest" description="Disordered" evidence="1">
    <location>
        <begin position="461"/>
        <end position="492"/>
    </location>
</feature>
<protein>
    <submittedName>
        <fullName evidence="2">Uncharacterized protein</fullName>
    </submittedName>
</protein>
<feature type="compositionally biased region" description="Polar residues" evidence="1">
    <location>
        <begin position="82"/>
        <end position="92"/>
    </location>
</feature>
<dbReference type="AlphaFoldDB" id="A0A0F9NBF5"/>
<gene>
    <name evidence="2" type="ORF">LCGC14_1282100</name>
</gene>
<evidence type="ECO:0000313" key="2">
    <source>
        <dbReference type="EMBL" id="KKM86125.1"/>
    </source>
</evidence>
<feature type="non-terminal residue" evidence="2">
    <location>
        <position position="860"/>
    </location>
</feature>
<reference evidence="2" key="1">
    <citation type="journal article" date="2015" name="Nature">
        <title>Complex archaea that bridge the gap between prokaryotes and eukaryotes.</title>
        <authorList>
            <person name="Spang A."/>
            <person name="Saw J.H."/>
            <person name="Jorgensen S.L."/>
            <person name="Zaremba-Niedzwiedzka K."/>
            <person name="Martijn J."/>
            <person name="Lind A.E."/>
            <person name="van Eijk R."/>
            <person name="Schleper C."/>
            <person name="Guy L."/>
            <person name="Ettema T.J."/>
        </authorList>
    </citation>
    <scope>NUCLEOTIDE SEQUENCE</scope>
</reference>
<sequence>MGNPWEYESRTSGRGGRRRRFLKDAQSSGLHKLIRDSLISRGLDPDIIPNLSAPPSVTKPVDRDTIREVVPEPSVRSAETALQTKPRTTVVQPLQEPEHPSGGGFFKKALGKVADVAGDVISSSPVKEALYILDLTDIPRREIGKPIARALLEPLALATEAADALSPDNLSSLPRIFPTAGQIRGNTSVEILSFITDPLNALMFAGPIIKAAKAATLGARLSIKDAQLLRSAVPKARRAMVKEASGKATENVAASVVKVEGSDLLLPRGYKAIASTLKPGKDAAYVKEVGGINVSVTRHSFRAEERRILGDRGIVRPAIKDGISVDITRSRYTDKPIRELPEVLYEVYLIAKANPSLPVISYVANEGIVRLLERVGLVGQAAKGTIGKRFTFTAEQLGDVLKIPGLDLAPTGARLTGPEAARRLRGKDLPGTRALTLEEATPKLTKSVPVHESQEIKDFRIKLSGNGRKPPPPPPPRLPGEPGGLLPGDQAPSMSLWRTIESGLFLSPRSNDLMRRTAEMVGDAPGIKLFMKAITGPAALARVLPEIRAGVVYRRLQGIMEAQLGQRLVGQEEAFYGAFKVGRDTSKVVVGGKEVAFGDFASDVLLGTRIGAPRARFPVTAAQREWITTQKSLIDDIARQYEHISGEELRLLGDDYWPRFTIGDDGRVTIKGRVGAKQSPVKERKFLEMEEAVARGTPYASPIETVQLYGRALQKMIRDKILIQVFKEDKIGQPVIRRLTQEIKALKAQIKGAKPATIDELNEVATLRNKMHNLQAIVASKKRSLIPAKQVLGPGFGKQMLEPASAKNIQDIIGPGMGGKVGKGLRGATYVASIPRFVVTGAMDVGQFFIQGATLLATDP</sequence>
<comment type="caution">
    <text evidence="2">The sequence shown here is derived from an EMBL/GenBank/DDBJ whole genome shotgun (WGS) entry which is preliminary data.</text>
</comment>
<feature type="region of interest" description="Disordered" evidence="1">
    <location>
        <begin position="1"/>
        <end position="26"/>
    </location>
</feature>